<reference evidence="7" key="1">
    <citation type="submission" date="2016-07" db="EMBL/GenBank/DDBJ databases">
        <authorList>
            <person name="Kauffman K."/>
            <person name="Arevalo P."/>
            <person name="Polz M.F."/>
        </authorList>
    </citation>
    <scope>NUCLEOTIDE SEQUENCE</scope>
    <source>
        <strain evidence="7">10N.222.46.E12</strain>
    </source>
</reference>
<evidence type="ECO:0000256" key="6">
    <source>
        <dbReference type="ARBA" id="ARBA00023125"/>
    </source>
</evidence>
<evidence type="ECO:0000256" key="2">
    <source>
        <dbReference type="ARBA" id="ARBA00007183"/>
    </source>
</evidence>
<keyword evidence="5" id="KW-0184">Conjugation</keyword>
<gene>
    <name evidence="7" type="ORF">BCS90_17675</name>
</gene>
<protein>
    <recommendedName>
        <fullName evidence="3">Relaxosome protein TraY</fullName>
    </recommendedName>
</protein>
<evidence type="ECO:0000256" key="4">
    <source>
        <dbReference type="ARBA" id="ARBA00022490"/>
    </source>
</evidence>
<dbReference type="GO" id="GO:0003677">
    <property type="term" value="F:DNA binding"/>
    <property type="evidence" value="ECO:0007669"/>
    <property type="project" value="UniProtKB-KW"/>
</dbReference>
<comment type="similarity">
    <text evidence="2">Belongs to the TraY family.</text>
</comment>
<comment type="subcellular location">
    <subcellularLocation>
        <location evidence="1">Cytoplasm</location>
    </subcellularLocation>
</comment>
<accession>A0A7Z1MJP2</accession>
<dbReference type="EMBL" id="MDBS01000028">
    <property type="protein sequence ID" value="PMP29225.1"/>
    <property type="molecule type" value="Genomic_DNA"/>
</dbReference>
<evidence type="ECO:0000313" key="7">
    <source>
        <dbReference type="EMBL" id="PMP29225.1"/>
    </source>
</evidence>
<evidence type="ECO:0000256" key="1">
    <source>
        <dbReference type="ARBA" id="ARBA00004496"/>
    </source>
</evidence>
<comment type="caution">
    <text evidence="7">The sequence shown here is derived from an EMBL/GenBank/DDBJ whole genome shotgun (WGS) entry which is preliminary data.</text>
</comment>
<sequence>MNNKKQTVSINFELDIVTNNLLTESARTHGRSKRKEAHLILKAFHLLPKVLRTQLLRDCELS</sequence>
<keyword evidence="6" id="KW-0238">DNA-binding</keyword>
<dbReference type="GO" id="GO:0005737">
    <property type="term" value="C:cytoplasm"/>
    <property type="evidence" value="ECO:0007669"/>
    <property type="project" value="UniProtKB-SubCell"/>
</dbReference>
<dbReference type="AlphaFoldDB" id="A0A7Z1MJP2"/>
<proteinExistence type="inferred from homology"/>
<reference evidence="7" key="2">
    <citation type="journal article" date="2018" name="Nature">
        <title>A major lineage of non-tailed dsDNA viruses as unrecognized killers of marine bacteria.</title>
        <authorList>
            <person name="Kauffman K.M."/>
            <person name="Hussain F.A."/>
            <person name="Yang J."/>
            <person name="Arevalo P."/>
            <person name="Brown J.M."/>
            <person name="Chang W.K."/>
            <person name="VanInsberghe D."/>
            <person name="Elsherbini J."/>
            <person name="Sharma R.S."/>
            <person name="Cutler M.B."/>
            <person name="Kelly L."/>
            <person name="Polz M.F."/>
        </authorList>
    </citation>
    <scope>NUCLEOTIDE SEQUENCE</scope>
    <source>
        <strain evidence="7">10N.222.46.E12</strain>
    </source>
</reference>
<organism evidence="7">
    <name type="scientific">Vibrio cyclitrophicus</name>
    <dbReference type="NCBI Taxonomy" id="47951"/>
    <lineage>
        <taxon>Bacteria</taxon>
        <taxon>Pseudomonadati</taxon>
        <taxon>Pseudomonadota</taxon>
        <taxon>Gammaproteobacteria</taxon>
        <taxon>Vibrionales</taxon>
        <taxon>Vibrionaceae</taxon>
        <taxon>Vibrio</taxon>
    </lineage>
</organism>
<keyword evidence="4" id="KW-0963">Cytoplasm</keyword>
<name>A0A7Z1MJP2_9VIBR</name>
<dbReference type="InterPro" id="IPR008876">
    <property type="entry name" value="TraY"/>
</dbReference>
<dbReference type="RefSeq" id="WP_136987354.1">
    <property type="nucleotide sequence ID" value="NZ_CP170596.1"/>
</dbReference>
<evidence type="ECO:0000256" key="3">
    <source>
        <dbReference type="ARBA" id="ARBA00020541"/>
    </source>
</evidence>
<dbReference type="Pfam" id="PF05509">
    <property type="entry name" value="TraY"/>
    <property type="match status" value="1"/>
</dbReference>
<evidence type="ECO:0000256" key="5">
    <source>
        <dbReference type="ARBA" id="ARBA00022971"/>
    </source>
</evidence>